<comment type="caution">
    <text evidence="2">The sequence shown here is derived from an EMBL/GenBank/DDBJ whole genome shotgun (WGS) entry which is preliminary data.</text>
</comment>
<feature type="non-terminal residue" evidence="2">
    <location>
        <position position="1"/>
    </location>
</feature>
<keyword evidence="3" id="KW-1185">Reference proteome</keyword>
<evidence type="ECO:0000313" key="2">
    <source>
        <dbReference type="EMBL" id="KAG5927404.1"/>
    </source>
</evidence>
<proteinExistence type="predicted"/>
<feature type="region of interest" description="Disordered" evidence="1">
    <location>
        <begin position="134"/>
        <end position="168"/>
    </location>
</feature>
<dbReference type="AlphaFoldDB" id="A0A8K0NJN0"/>
<evidence type="ECO:0000313" key="3">
    <source>
        <dbReference type="Proteomes" id="UP000811619"/>
    </source>
</evidence>
<name>A0A8K0NJN0_9HYPO</name>
<protein>
    <submittedName>
        <fullName evidence="2">Uncharacterized protein</fullName>
    </submittedName>
</protein>
<evidence type="ECO:0000256" key="1">
    <source>
        <dbReference type="SAM" id="MobiDB-lite"/>
    </source>
</evidence>
<dbReference type="EMBL" id="SRPY01000183">
    <property type="protein sequence ID" value="KAG5927404.1"/>
    <property type="molecule type" value="Genomic_DNA"/>
</dbReference>
<accession>A0A8K0NJN0</accession>
<sequence length="168" mass="17494">MYMPRTLVLLPLAAAAVEKRYPASNLTLELSSYVPVCAEACFVSFLEATFGLQRGQRIPSLQELCSSESATGFTVGEGAVQCIAAERSVGDCLDRDATSLVIYNAHQMCWDQPGAITPTHGVITATLVLPPAGGGPVSFPAPPRTSRESGTVTASSGTTGLHLGPTLV</sequence>
<dbReference type="Proteomes" id="UP000811619">
    <property type="component" value="Unassembled WGS sequence"/>
</dbReference>
<dbReference type="OrthoDB" id="3946741at2759"/>
<organism evidence="2 3">
    <name type="scientific">Claviceps africana</name>
    <dbReference type="NCBI Taxonomy" id="83212"/>
    <lineage>
        <taxon>Eukaryota</taxon>
        <taxon>Fungi</taxon>
        <taxon>Dikarya</taxon>
        <taxon>Ascomycota</taxon>
        <taxon>Pezizomycotina</taxon>
        <taxon>Sordariomycetes</taxon>
        <taxon>Hypocreomycetidae</taxon>
        <taxon>Hypocreales</taxon>
        <taxon>Clavicipitaceae</taxon>
        <taxon>Claviceps</taxon>
    </lineage>
</organism>
<feature type="compositionally biased region" description="Low complexity" evidence="1">
    <location>
        <begin position="149"/>
        <end position="160"/>
    </location>
</feature>
<reference evidence="2" key="1">
    <citation type="journal article" date="2020" name="bioRxiv">
        <title>Whole genome comparisons of ergot fungi reveals the divergence and evolution of species within the genus Claviceps are the result of varying mechanisms driving genome evolution and host range expansion.</title>
        <authorList>
            <person name="Wyka S.A."/>
            <person name="Mondo S.J."/>
            <person name="Liu M."/>
            <person name="Dettman J."/>
            <person name="Nalam V."/>
            <person name="Broders K.D."/>
        </authorList>
    </citation>
    <scope>NUCLEOTIDE SEQUENCE</scope>
    <source>
        <strain evidence="2">CCC 489</strain>
    </source>
</reference>
<gene>
    <name evidence="2" type="ORF">E4U42_002276</name>
</gene>